<dbReference type="InterPro" id="IPR036390">
    <property type="entry name" value="WH_DNA-bd_sf"/>
</dbReference>
<evidence type="ECO:0000313" key="7">
    <source>
        <dbReference type="Proteomes" id="UP000533598"/>
    </source>
</evidence>
<keyword evidence="3 6" id="KW-0238">DNA-binding</keyword>
<feature type="domain" description="HTH lysR-type" evidence="5">
    <location>
        <begin position="3"/>
        <end position="60"/>
    </location>
</feature>
<keyword evidence="4" id="KW-0804">Transcription</keyword>
<sequence length="301" mass="32800">MHLDLNLLTALDALLEEGSVAGAAARLHLTQPAMSRALGRIRRAMGDEILVRTGRTMTPTPRALAVQAQVHTLVRQAHTVLTPDHALDLTTLDRTFTLRWHDAVTTAAAPALLARISTQAPGVRLRLLPEAGTDDTDLRHGRVDLEITAATPESPDLAHETIAHDRLVVAMRENHPAAARKLTPARYAKAPHLIVSRRGQLTDPVDGLLAEHGLHRQVHAAVPTATAALHCLRDNDFLVVLPEHMTRAASQDTGLLIRPLPFPTPPIPVIMSWHQRYTGDPAHTWLRTQTRAVVAELCGLA</sequence>
<dbReference type="PROSITE" id="PS50931">
    <property type="entry name" value="HTH_LYSR"/>
    <property type="match status" value="1"/>
</dbReference>
<keyword evidence="2" id="KW-0805">Transcription regulation</keyword>
<evidence type="ECO:0000259" key="5">
    <source>
        <dbReference type="PROSITE" id="PS50931"/>
    </source>
</evidence>
<gene>
    <name evidence="6" type="ORF">HNR67_002233</name>
</gene>
<name>A0A7W7FSM4_9PSEU</name>
<dbReference type="Pfam" id="PF03466">
    <property type="entry name" value="LysR_substrate"/>
    <property type="match status" value="1"/>
</dbReference>
<evidence type="ECO:0000256" key="1">
    <source>
        <dbReference type="ARBA" id="ARBA00009437"/>
    </source>
</evidence>
<organism evidence="6 7">
    <name type="scientific">Crossiella cryophila</name>
    <dbReference type="NCBI Taxonomy" id="43355"/>
    <lineage>
        <taxon>Bacteria</taxon>
        <taxon>Bacillati</taxon>
        <taxon>Actinomycetota</taxon>
        <taxon>Actinomycetes</taxon>
        <taxon>Pseudonocardiales</taxon>
        <taxon>Pseudonocardiaceae</taxon>
        <taxon>Crossiella</taxon>
    </lineage>
</organism>
<dbReference type="AlphaFoldDB" id="A0A7W7FSM4"/>
<dbReference type="GO" id="GO:0003677">
    <property type="term" value="F:DNA binding"/>
    <property type="evidence" value="ECO:0007669"/>
    <property type="project" value="UniProtKB-KW"/>
</dbReference>
<keyword evidence="7" id="KW-1185">Reference proteome</keyword>
<evidence type="ECO:0000256" key="4">
    <source>
        <dbReference type="ARBA" id="ARBA00023163"/>
    </source>
</evidence>
<reference evidence="6 7" key="1">
    <citation type="submission" date="2020-08" db="EMBL/GenBank/DDBJ databases">
        <title>Sequencing the genomes of 1000 actinobacteria strains.</title>
        <authorList>
            <person name="Klenk H.-P."/>
        </authorList>
    </citation>
    <scope>NUCLEOTIDE SEQUENCE [LARGE SCALE GENOMIC DNA]</scope>
    <source>
        <strain evidence="6 7">DSM 44230</strain>
    </source>
</reference>
<accession>A0A7W7FSM4</accession>
<dbReference type="Gene3D" id="3.40.190.10">
    <property type="entry name" value="Periplasmic binding protein-like II"/>
    <property type="match status" value="2"/>
</dbReference>
<dbReference type="SUPFAM" id="SSF46785">
    <property type="entry name" value="Winged helix' DNA-binding domain"/>
    <property type="match status" value="1"/>
</dbReference>
<comment type="similarity">
    <text evidence="1">Belongs to the LysR transcriptional regulatory family.</text>
</comment>
<evidence type="ECO:0000256" key="3">
    <source>
        <dbReference type="ARBA" id="ARBA00023125"/>
    </source>
</evidence>
<dbReference type="PANTHER" id="PTHR30118">
    <property type="entry name" value="HTH-TYPE TRANSCRIPTIONAL REGULATOR LEUO-RELATED"/>
    <property type="match status" value="1"/>
</dbReference>
<protein>
    <submittedName>
        <fullName evidence="6">DNA-binding transcriptional LysR family regulator</fullName>
    </submittedName>
</protein>
<dbReference type="Pfam" id="PF00126">
    <property type="entry name" value="HTH_1"/>
    <property type="match status" value="1"/>
</dbReference>
<dbReference type="PRINTS" id="PR00039">
    <property type="entry name" value="HTHLYSR"/>
</dbReference>
<proteinExistence type="inferred from homology"/>
<dbReference type="RefSeq" id="WP_185001978.1">
    <property type="nucleotide sequence ID" value="NZ_BAAAUI010000016.1"/>
</dbReference>
<dbReference type="EMBL" id="JACHMH010000001">
    <property type="protein sequence ID" value="MBB4676115.1"/>
    <property type="molecule type" value="Genomic_DNA"/>
</dbReference>
<comment type="caution">
    <text evidence="6">The sequence shown here is derived from an EMBL/GenBank/DDBJ whole genome shotgun (WGS) entry which is preliminary data.</text>
</comment>
<dbReference type="Gene3D" id="1.10.10.10">
    <property type="entry name" value="Winged helix-like DNA-binding domain superfamily/Winged helix DNA-binding domain"/>
    <property type="match status" value="1"/>
</dbReference>
<dbReference type="PANTHER" id="PTHR30118:SF15">
    <property type="entry name" value="TRANSCRIPTIONAL REGULATORY PROTEIN"/>
    <property type="match status" value="1"/>
</dbReference>
<evidence type="ECO:0000313" key="6">
    <source>
        <dbReference type="EMBL" id="MBB4676115.1"/>
    </source>
</evidence>
<dbReference type="GO" id="GO:0003700">
    <property type="term" value="F:DNA-binding transcription factor activity"/>
    <property type="evidence" value="ECO:0007669"/>
    <property type="project" value="InterPro"/>
</dbReference>
<dbReference type="SUPFAM" id="SSF53850">
    <property type="entry name" value="Periplasmic binding protein-like II"/>
    <property type="match status" value="1"/>
</dbReference>
<dbReference type="InterPro" id="IPR005119">
    <property type="entry name" value="LysR_subst-bd"/>
</dbReference>
<dbReference type="InterPro" id="IPR036388">
    <property type="entry name" value="WH-like_DNA-bd_sf"/>
</dbReference>
<dbReference type="InterPro" id="IPR000847">
    <property type="entry name" value="LysR_HTH_N"/>
</dbReference>
<dbReference type="InterPro" id="IPR050389">
    <property type="entry name" value="LysR-type_TF"/>
</dbReference>
<dbReference type="Proteomes" id="UP000533598">
    <property type="component" value="Unassembled WGS sequence"/>
</dbReference>
<evidence type="ECO:0000256" key="2">
    <source>
        <dbReference type="ARBA" id="ARBA00023015"/>
    </source>
</evidence>